<protein>
    <recommendedName>
        <fullName evidence="3">Ribosomal protein S10</fullName>
    </recommendedName>
</protein>
<sequence length="115" mass="13339">MRLISPETIGNVKRAFVERLSHCQTVNGGHFEHLLGTPSVNLEHLKVKIRNTSDELSRKMLRKASVRESNQCPLNPKRYSRNILYTFDFYISESNRLKLGIPIKRKAVETMKVRT</sequence>
<evidence type="ECO:0000313" key="2">
    <source>
        <dbReference type="Proteomes" id="UP001162162"/>
    </source>
</evidence>
<keyword evidence="2" id="KW-1185">Reference proteome</keyword>
<accession>A0AAV8Y896</accession>
<organism evidence="1 2">
    <name type="scientific">Aromia moschata</name>
    <dbReference type="NCBI Taxonomy" id="1265417"/>
    <lineage>
        <taxon>Eukaryota</taxon>
        <taxon>Metazoa</taxon>
        <taxon>Ecdysozoa</taxon>
        <taxon>Arthropoda</taxon>
        <taxon>Hexapoda</taxon>
        <taxon>Insecta</taxon>
        <taxon>Pterygota</taxon>
        <taxon>Neoptera</taxon>
        <taxon>Endopterygota</taxon>
        <taxon>Coleoptera</taxon>
        <taxon>Polyphaga</taxon>
        <taxon>Cucujiformia</taxon>
        <taxon>Chrysomeloidea</taxon>
        <taxon>Cerambycidae</taxon>
        <taxon>Cerambycinae</taxon>
        <taxon>Callichromatini</taxon>
        <taxon>Aromia</taxon>
    </lineage>
</organism>
<dbReference type="AlphaFoldDB" id="A0AAV8Y896"/>
<reference evidence="1" key="1">
    <citation type="journal article" date="2023" name="Insect Mol. Biol.">
        <title>Genome sequencing provides insights into the evolution of gene families encoding plant cell wall-degrading enzymes in longhorned beetles.</title>
        <authorList>
            <person name="Shin N.R."/>
            <person name="Okamura Y."/>
            <person name="Kirsch R."/>
            <person name="Pauchet Y."/>
        </authorList>
    </citation>
    <scope>NUCLEOTIDE SEQUENCE</scope>
    <source>
        <strain evidence="1">AMC_N1</strain>
    </source>
</reference>
<dbReference type="EMBL" id="JAPWTK010000181">
    <property type="protein sequence ID" value="KAJ8946608.1"/>
    <property type="molecule type" value="Genomic_DNA"/>
</dbReference>
<name>A0AAV8Y896_9CUCU</name>
<dbReference type="Proteomes" id="UP001162162">
    <property type="component" value="Unassembled WGS sequence"/>
</dbReference>
<evidence type="ECO:0008006" key="3">
    <source>
        <dbReference type="Google" id="ProtNLM"/>
    </source>
</evidence>
<gene>
    <name evidence="1" type="ORF">NQ318_007209</name>
</gene>
<proteinExistence type="predicted"/>
<comment type="caution">
    <text evidence="1">The sequence shown here is derived from an EMBL/GenBank/DDBJ whole genome shotgun (WGS) entry which is preliminary data.</text>
</comment>
<evidence type="ECO:0000313" key="1">
    <source>
        <dbReference type="EMBL" id="KAJ8946608.1"/>
    </source>
</evidence>